<protein>
    <recommendedName>
        <fullName evidence="2">DUF6534 domain-containing protein</fullName>
    </recommendedName>
</protein>
<evidence type="ECO:0000259" key="2">
    <source>
        <dbReference type="Pfam" id="PF20152"/>
    </source>
</evidence>
<name>A0A6A4GSN4_9AGAR</name>
<gene>
    <name evidence="3" type="ORF">BT96DRAFT_980909</name>
</gene>
<reference evidence="3" key="1">
    <citation type="journal article" date="2019" name="Environ. Microbiol.">
        <title>Fungal ecological strategies reflected in gene transcription - a case study of two litter decomposers.</title>
        <authorList>
            <person name="Barbi F."/>
            <person name="Kohler A."/>
            <person name="Barry K."/>
            <person name="Baskaran P."/>
            <person name="Daum C."/>
            <person name="Fauchery L."/>
            <person name="Ihrmark K."/>
            <person name="Kuo A."/>
            <person name="LaButti K."/>
            <person name="Lipzen A."/>
            <person name="Morin E."/>
            <person name="Grigoriev I.V."/>
            <person name="Henrissat B."/>
            <person name="Lindahl B."/>
            <person name="Martin F."/>
        </authorList>
    </citation>
    <scope>NUCLEOTIDE SEQUENCE</scope>
    <source>
        <strain evidence="3">JB14</strain>
    </source>
</reference>
<feature type="transmembrane region" description="Helical" evidence="1">
    <location>
        <begin position="247"/>
        <end position="268"/>
    </location>
</feature>
<proteinExistence type="predicted"/>
<dbReference type="Pfam" id="PF20152">
    <property type="entry name" value="DUF6534"/>
    <property type="match status" value="1"/>
</dbReference>
<accession>A0A6A4GSN4</accession>
<feature type="transmembrane region" description="Helical" evidence="1">
    <location>
        <begin position="105"/>
        <end position="128"/>
    </location>
</feature>
<keyword evidence="1" id="KW-0472">Membrane</keyword>
<dbReference type="PANTHER" id="PTHR40465:SF1">
    <property type="entry name" value="DUF6534 DOMAIN-CONTAINING PROTEIN"/>
    <property type="match status" value="1"/>
</dbReference>
<keyword evidence="1" id="KW-0812">Transmembrane</keyword>
<sequence>MGPKQTYDEEVPRNWKAFNGSFKLFKREIRIEEKFGLLKHPKVGSENIIWAVPASMRSSTKFVSGQPSSGFRLRRFSWAIFLSVAMMQTWIYYNSSNDKIHLRVLIGTVVVLGWTHQVLLSATAYRYLISDFDEPEKLKTLVCTCNIIGPYSLLQDNLILVNKWATFLEAEALVNGLNALLVQCFLGYRVSMLSKNKVVRANRIWITALVGSLVLAEFVCILVYTIIALKRVKTFEELSAKLEGLSITVNALAAAGDLLIAGILAILLQRAKTGHQTSDTILNKLTFFTVNSGTLTSICAVASMISILAAPNSFIYMSFFFCIGRSPVYTNSLLAMLNARKGIRDAAEASTNRNYISDFAQGMGADMVTREDDKFEEKDLVELSVMSSSENISYCTAV</sequence>
<dbReference type="OrthoDB" id="3263055at2759"/>
<evidence type="ECO:0000256" key="1">
    <source>
        <dbReference type="SAM" id="Phobius"/>
    </source>
</evidence>
<keyword evidence="1" id="KW-1133">Transmembrane helix</keyword>
<organism evidence="3 4">
    <name type="scientific">Gymnopus androsaceus JB14</name>
    <dbReference type="NCBI Taxonomy" id="1447944"/>
    <lineage>
        <taxon>Eukaryota</taxon>
        <taxon>Fungi</taxon>
        <taxon>Dikarya</taxon>
        <taxon>Basidiomycota</taxon>
        <taxon>Agaricomycotina</taxon>
        <taxon>Agaricomycetes</taxon>
        <taxon>Agaricomycetidae</taxon>
        <taxon>Agaricales</taxon>
        <taxon>Marasmiineae</taxon>
        <taxon>Omphalotaceae</taxon>
        <taxon>Gymnopus</taxon>
    </lineage>
</organism>
<feature type="transmembrane region" description="Helical" evidence="1">
    <location>
        <begin position="288"/>
        <end position="308"/>
    </location>
</feature>
<feature type="transmembrane region" description="Helical" evidence="1">
    <location>
        <begin position="314"/>
        <end position="334"/>
    </location>
</feature>
<dbReference type="Proteomes" id="UP000799118">
    <property type="component" value="Unassembled WGS sequence"/>
</dbReference>
<dbReference type="AlphaFoldDB" id="A0A6A4GSN4"/>
<feature type="transmembrane region" description="Helical" evidence="1">
    <location>
        <begin position="76"/>
        <end position="93"/>
    </location>
</feature>
<evidence type="ECO:0000313" key="3">
    <source>
        <dbReference type="EMBL" id="KAE9388799.1"/>
    </source>
</evidence>
<evidence type="ECO:0000313" key="4">
    <source>
        <dbReference type="Proteomes" id="UP000799118"/>
    </source>
</evidence>
<dbReference type="InterPro" id="IPR045339">
    <property type="entry name" value="DUF6534"/>
</dbReference>
<feature type="domain" description="DUF6534" evidence="2">
    <location>
        <begin position="253"/>
        <end position="341"/>
    </location>
</feature>
<keyword evidence="4" id="KW-1185">Reference proteome</keyword>
<dbReference type="PANTHER" id="PTHR40465">
    <property type="entry name" value="CHROMOSOME 1, WHOLE GENOME SHOTGUN SEQUENCE"/>
    <property type="match status" value="1"/>
</dbReference>
<dbReference type="EMBL" id="ML769726">
    <property type="protein sequence ID" value="KAE9388799.1"/>
    <property type="molecule type" value="Genomic_DNA"/>
</dbReference>
<feature type="transmembrane region" description="Helical" evidence="1">
    <location>
        <begin position="204"/>
        <end position="227"/>
    </location>
</feature>